<reference evidence="9 10" key="1">
    <citation type="submission" date="2019-01" db="EMBL/GenBank/DDBJ databases">
        <title>Complete genome sequence of Cohnella hallensis HS21 isolated from Korean fir (Abies koreana) rhizospheric soil.</title>
        <authorList>
            <person name="Jiang L."/>
            <person name="Kang S.W."/>
            <person name="Kim S."/>
            <person name="Jung J."/>
            <person name="Kim C.Y."/>
            <person name="Kim D.H."/>
            <person name="Kim S.W."/>
            <person name="Lee J."/>
        </authorList>
    </citation>
    <scope>NUCLEOTIDE SEQUENCE [LARGE SCALE GENOMIC DNA]</scope>
    <source>
        <strain evidence="9 10">HS21</strain>
    </source>
</reference>
<evidence type="ECO:0000259" key="8">
    <source>
        <dbReference type="PROSITE" id="PS50928"/>
    </source>
</evidence>
<evidence type="ECO:0000256" key="4">
    <source>
        <dbReference type="ARBA" id="ARBA00022692"/>
    </source>
</evidence>
<dbReference type="KEGG" id="cohn:KCTCHS21_01120"/>
<feature type="transmembrane region" description="Helical" evidence="7">
    <location>
        <begin position="206"/>
        <end position="228"/>
    </location>
</feature>
<dbReference type="SUPFAM" id="SSF161098">
    <property type="entry name" value="MetI-like"/>
    <property type="match status" value="1"/>
</dbReference>
<dbReference type="PROSITE" id="PS50928">
    <property type="entry name" value="ABC_TM1"/>
    <property type="match status" value="1"/>
</dbReference>
<feature type="transmembrane region" description="Helical" evidence="7">
    <location>
        <begin position="166"/>
        <end position="186"/>
    </location>
</feature>
<evidence type="ECO:0000313" key="9">
    <source>
        <dbReference type="EMBL" id="BBI30713.1"/>
    </source>
</evidence>
<dbReference type="Proteomes" id="UP000289856">
    <property type="component" value="Chromosome"/>
</dbReference>
<dbReference type="InterPro" id="IPR050809">
    <property type="entry name" value="UgpAE/MalFG_permease"/>
</dbReference>
<dbReference type="EMBL" id="AP019400">
    <property type="protein sequence ID" value="BBI30713.1"/>
    <property type="molecule type" value="Genomic_DNA"/>
</dbReference>
<dbReference type="InterPro" id="IPR035906">
    <property type="entry name" value="MetI-like_sf"/>
</dbReference>
<feature type="transmembrane region" description="Helical" evidence="7">
    <location>
        <begin position="272"/>
        <end position="297"/>
    </location>
</feature>
<feature type="transmembrane region" description="Helical" evidence="7">
    <location>
        <begin position="113"/>
        <end position="134"/>
    </location>
</feature>
<feature type="domain" description="ABC transmembrane type-1" evidence="8">
    <location>
        <begin position="75"/>
        <end position="293"/>
    </location>
</feature>
<dbReference type="PANTHER" id="PTHR43227:SF11">
    <property type="entry name" value="BLL4140 PROTEIN"/>
    <property type="match status" value="1"/>
</dbReference>
<keyword evidence="6 7" id="KW-0472">Membrane</keyword>
<accession>A0A3T1CXZ8</accession>
<dbReference type="AlphaFoldDB" id="A0A3T1CXZ8"/>
<feature type="transmembrane region" description="Helical" evidence="7">
    <location>
        <begin position="79"/>
        <end position="101"/>
    </location>
</feature>
<keyword evidence="2 7" id="KW-0813">Transport</keyword>
<dbReference type="InterPro" id="IPR000515">
    <property type="entry name" value="MetI-like"/>
</dbReference>
<proteinExistence type="inferred from homology"/>
<dbReference type="GO" id="GO:0055085">
    <property type="term" value="P:transmembrane transport"/>
    <property type="evidence" value="ECO:0007669"/>
    <property type="project" value="InterPro"/>
</dbReference>
<evidence type="ECO:0000313" key="10">
    <source>
        <dbReference type="Proteomes" id="UP000289856"/>
    </source>
</evidence>
<dbReference type="CDD" id="cd06261">
    <property type="entry name" value="TM_PBP2"/>
    <property type="match status" value="1"/>
</dbReference>
<name>A0A3T1CXZ8_9BACL</name>
<dbReference type="OrthoDB" id="5174895at2"/>
<dbReference type="GO" id="GO:0005886">
    <property type="term" value="C:plasma membrane"/>
    <property type="evidence" value="ECO:0007669"/>
    <property type="project" value="UniProtKB-SubCell"/>
</dbReference>
<sequence>MTFKYRISRTSSRQLWAYLFIFPQVVFFLAFTVYPIVMSYVYTLYDWSGIGPITRYVGLGNYRQLFEDPLFWKSYRNSFIYMVSNVALVMPTSFLMALLLNSKRIKGVVFYRTIYFIPVISTTAIVGIIMRMIFGNDKATFNNILLALGLIDQPIPWLLQSGTAMVILILVGSWLFFGMCLVYWLAVLQSLPAEIYDAAKVDGAGFWNGLRYITIPLLIPSALVILLLNVLHSFNAFDLVMTLTGGGPFFATQTVDLYIYKAAFSMFGLPRIGYGSAAGVSFGLSVSVIAGVLGLLIRAVRKLNSTQKGLR</sequence>
<keyword evidence="4 7" id="KW-0812">Transmembrane</keyword>
<keyword evidence="3" id="KW-1003">Cell membrane</keyword>
<dbReference type="Gene3D" id="1.10.3720.10">
    <property type="entry name" value="MetI-like"/>
    <property type="match status" value="1"/>
</dbReference>
<organism evidence="9 10">
    <name type="scientific">Cohnella abietis</name>
    <dbReference type="NCBI Taxonomy" id="2507935"/>
    <lineage>
        <taxon>Bacteria</taxon>
        <taxon>Bacillati</taxon>
        <taxon>Bacillota</taxon>
        <taxon>Bacilli</taxon>
        <taxon>Bacillales</taxon>
        <taxon>Paenibacillaceae</taxon>
        <taxon>Cohnella</taxon>
    </lineage>
</organism>
<evidence type="ECO:0000256" key="2">
    <source>
        <dbReference type="ARBA" id="ARBA00022448"/>
    </source>
</evidence>
<evidence type="ECO:0000256" key="6">
    <source>
        <dbReference type="ARBA" id="ARBA00023136"/>
    </source>
</evidence>
<comment type="subcellular location">
    <subcellularLocation>
        <location evidence="1 7">Cell membrane</location>
        <topology evidence="1 7">Multi-pass membrane protein</topology>
    </subcellularLocation>
</comment>
<evidence type="ECO:0000256" key="5">
    <source>
        <dbReference type="ARBA" id="ARBA00022989"/>
    </source>
</evidence>
<protein>
    <submittedName>
        <fullName evidence="9">ABC transporter permease</fullName>
    </submittedName>
</protein>
<evidence type="ECO:0000256" key="3">
    <source>
        <dbReference type="ARBA" id="ARBA00022475"/>
    </source>
</evidence>
<gene>
    <name evidence="9" type="ORF">KCTCHS21_01120</name>
</gene>
<feature type="transmembrane region" description="Helical" evidence="7">
    <location>
        <begin position="15"/>
        <end position="37"/>
    </location>
</feature>
<dbReference type="Pfam" id="PF00528">
    <property type="entry name" value="BPD_transp_1"/>
    <property type="match status" value="1"/>
</dbReference>
<keyword evidence="10" id="KW-1185">Reference proteome</keyword>
<dbReference type="PANTHER" id="PTHR43227">
    <property type="entry name" value="BLL4140 PROTEIN"/>
    <property type="match status" value="1"/>
</dbReference>
<evidence type="ECO:0000256" key="7">
    <source>
        <dbReference type="RuleBase" id="RU363032"/>
    </source>
</evidence>
<dbReference type="RefSeq" id="WP_130604650.1">
    <property type="nucleotide sequence ID" value="NZ_AP019400.1"/>
</dbReference>
<evidence type="ECO:0000256" key="1">
    <source>
        <dbReference type="ARBA" id="ARBA00004651"/>
    </source>
</evidence>
<keyword evidence="5 7" id="KW-1133">Transmembrane helix</keyword>
<comment type="similarity">
    <text evidence="7">Belongs to the binding-protein-dependent transport system permease family.</text>
</comment>